<keyword evidence="7 12" id="KW-0732">Signal</keyword>
<name>A0A5E4FXA0_PRUDU</name>
<keyword evidence="5" id="KW-1003">Cell membrane</keyword>
<dbReference type="GO" id="GO:0008289">
    <property type="term" value="F:lipid binding"/>
    <property type="evidence" value="ECO:0007669"/>
    <property type="project" value="UniProtKB-KW"/>
</dbReference>
<evidence type="ECO:0000256" key="1">
    <source>
        <dbReference type="ARBA" id="ARBA00003211"/>
    </source>
</evidence>
<organism evidence="14 15">
    <name type="scientific">Prunus dulcis</name>
    <name type="common">Almond</name>
    <name type="synonym">Amygdalus dulcis</name>
    <dbReference type="NCBI Taxonomy" id="3755"/>
    <lineage>
        <taxon>Eukaryota</taxon>
        <taxon>Viridiplantae</taxon>
        <taxon>Streptophyta</taxon>
        <taxon>Embryophyta</taxon>
        <taxon>Tracheophyta</taxon>
        <taxon>Spermatophyta</taxon>
        <taxon>Magnoliopsida</taxon>
        <taxon>eudicotyledons</taxon>
        <taxon>Gunneridae</taxon>
        <taxon>Pentapetalae</taxon>
        <taxon>rosids</taxon>
        <taxon>fabids</taxon>
        <taxon>Rosales</taxon>
        <taxon>Rosaceae</taxon>
        <taxon>Amygdaloideae</taxon>
        <taxon>Amygdaleae</taxon>
        <taxon>Prunus</taxon>
    </lineage>
</organism>
<dbReference type="SUPFAM" id="SSF47699">
    <property type="entry name" value="Bifunctional inhibitor/lipid-transfer protein/seed storage 2S albumin"/>
    <property type="match status" value="1"/>
</dbReference>
<evidence type="ECO:0000256" key="2">
    <source>
        <dbReference type="ARBA" id="ARBA00004609"/>
    </source>
</evidence>
<evidence type="ECO:0000313" key="14">
    <source>
        <dbReference type="EMBL" id="VVA31990.1"/>
    </source>
</evidence>
<gene>
    <name evidence="14" type="ORF">ALMOND_2B020160</name>
</gene>
<evidence type="ECO:0000256" key="4">
    <source>
        <dbReference type="ARBA" id="ARBA00022448"/>
    </source>
</evidence>
<keyword evidence="4" id="KW-0813">Transport</keyword>
<dbReference type="GO" id="GO:0098552">
    <property type="term" value="C:side of membrane"/>
    <property type="evidence" value="ECO:0007669"/>
    <property type="project" value="UniProtKB-KW"/>
</dbReference>
<dbReference type="EMBL" id="CABIKO010000233">
    <property type="protein sequence ID" value="VVA31990.1"/>
    <property type="molecule type" value="Genomic_DNA"/>
</dbReference>
<evidence type="ECO:0000256" key="12">
    <source>
        <dbReference type="SAM" id="SignalP"/>
    </source>
</evidence>
<keyword evidence="10" id="KW-0325">Glycoprotein</keyword>
<feature type="signal peptide" evidence="12">
    <location>
        <begin position="1"/>
        <end position="25"/>
    </location>
</feature>
<dbReference type="GO" id="GO:0005886">
    <property type="term" value="C:plasma membrane"/>
    <property type="evidence" value="ECO:0007669"/>
    <property type="project" value="UniProtKB-SubCell"/>
</dbReference>
<dbReference type="AlphaFoldDB" id="A0A5E4FXA0"/>
<comment type="function">
    <text evidence="1">Plant non-specific lipid-transfer proteins transfer phospholipids as well as galactolipids across membranes. May play a role in wax or cutin deposition in the cell walls of expanding epidermal cells and certain secretory tissues.</text>
</comment>
<evidence type="ECO:0000256" key="6">
    <source>
        <dbReference type="ARBA" id="ARBA00022622"/>
    </source>
</evidence>
<dbReference type="FunCoup" id="A0A5E4FXA0">
    <property type="interactions" value="137"/>
</dbReference>
<dbReference type="InterPro" id="IPR043325">
    <property type="entry name" value="LTSS"/>
</dbReference>
<keyword evidence="6" id="KW-0472">Membrane</keyword>
<dbReference type="Pfam" id="PF14368">
    <property type="entry name" value="LTP_2"/>
    <property type="match status" value="1"/>
</dbReference>
<keyword evidence="9" id="KW-1015">Disulfide bond</keyword>
<dbReference type="PANTHER" id="PTHR33044">
    <property type="entry name" value="BIFUNCTIONAL INHIBITOR/LIPID-TRANSFER PROTEIN/SEED STORAGE 2S ALBUMIN SUPERFAMILY PROTEIN-RELATED"/>
    <property type="match status" value="1"/>
</dbReference>
<evidence type="ECO:0000256" key="5">
    <source>
        <dbReference type="ARBA" id="ARBA00022475"/>
    </source>
</evidence>
<protein>
    <submittedName>
        <fullName evidence="14">PREDICTED: lipid</fullName>
    </submittedName>
</protein>
<evidence type="ECO:0000256" key="3">
    <source>
        <dbReference type="ARBA" id="ARBA00009748"/>
    </source>
</evidence>
<comment type="subcellular location">
    <subcellularLocation>
        <location evidence="2">Cell membrane</location>
        <topology evidence="2">Lipid-anchor</topology>
        <topology evidence="2">GPI-anchor</topology>
    </subcellularLocation>
</comment>
<dbReference type="InterPro" id="IPR016140">
    <property type="entry name" value="Bifunc_inhib/LTP/seed_store"/>
</dbReference>
<evidence type="ECO:0000259" key="13">
    <source>
        <dbReference type="Pfam" id="PF14368"/>
    </source>
</evidence>
<dbReference type="InParanoid" id="A0A5E4FXA0"/>
<dbReference type="Proteomes" id="UP000327085">
    <property type="component" value="Chromosome 5"/>
</dbReference>
<accession>A0A5E4FXA0</accession>
<feature type="domain" description="Bifunctional inhibitor/plant lipid transfer protein/seed storage helical" evidence="13">
    <location>
        <begin position="15"/>
        <end position="106"/>
    </location>
</feature>
<dbReference type="Gramene" id="VVA31990">
    <property type="protein sequence ID" value="VVA31990"/>
    <property type="gene ID" value="Prudul26B020160"/>
</dbReference>
<evidence type="ECO:0000256" key="9">
    <source>
        <dbReference type="ARBA" id="ARBA00023157"/>
    </source>
</evidence>
<proteinExistence type="inferred from homology"/>
<dbReference type="Gene3D" id="1.10.110.10">
    <property type="entry name" value="Plant lipid-transfer and hydrophobic proteins"/>
    <property type="match status" value="1"/>
</dbReference>
<evidence type="ECO:0000256" key="8">
    <source>
        <dbReference type="ARBA" id="ARBA00023121"/>
    </source>
</evidence>
<keyword evidence="11" id="KW-0449">Lipoprotein</keyword>
<feature type="chain" id="PRO_5022979808" evidence="12">
    <location>
        <begin position="26"/>
        <end position="153"/>
    </location>
</feature>
<keyword evidence="6" id="KW-0336">GPI-anchor</keyword>
<evidence type="ECO:0000313" key="15">
    <source>
        <dbReference type="Proteomes" id="UP000327085"/>
    </source>
</evidence>
<dbReference type="PROSITE" id="PS51257">
    <property type="entry name" value="PROKAR_LIPOPROTEIN"/>
    <property type="match status" value="1"/>
</dbReference>
<comment type="similarity">
    <text evidence="3">Belongs to the plant LTP family.</text>
</comment>
<sequence length="153" mass="15822">MGSSKMFMLAMVMAVVVLSMTSCFGQSKETTPGCAQDLVPCADYLNNTNPPSTTCCTAIKQTVATQLACLCNLFFTPGLLELYGGNTTSGLRIATACGETMDVNKCKAAIGAPTPQSPPATPGAPKADDGGSSKIAWAGFSALLIFWASVMFC</sequence>
<reference evidence="15" key="1">
    <citation type="journal article" date="2020" name="Plant J.">
        <title>Transposons played a major role in the diversification between the closely related almond and peach genomes: results from the almond genome sequence.</title>
        <authorList>
            <person name="Alioto T."/>
            <person name="Alexiou K.G."/>
            <person name="Bardil A."/>
            <person name="Barteri F."/>
            <person name="Castanera R."/>
            <person name="Cruz F."/>
            <person name="Dhingra A."/>
            <person name="Duval H."/>
            <person name="Fernandez I Marti A."/>
            <person name="Frias L."/>
            <person name="Galan B."/>
            <person name="Garcia J.L."/>
            <person name="Howad W."/>
            <person name="Gomez-Garrido J."/>
            <person name="Gut M."/>
            <person name="Julca I."/>
            <person name="Morata J."/>
            <person name="Puigdomenech P."/>
            <person name="Ribeca P."/>
            <person name="Rubio Cabetas M.J."/>
            <person name="Vlasova A."/>
            <person name="Wirthensohn M."/>
            <person name="Garcia-Mas J."/>
            <person name="Gabaldon T."/>
            <person name="Casacuberta J.M."/>
            <person name="Arus P."/>
        </authorList>
    </citation>
    <scope>NUCLEOTIDE SEQUENCE [LARGE SCALE GENOMIC DNA]</scope>
    <source>
        <strain evidence="15">cv. Texas</strain>
    </source>
</reference>
<dbReference type="CDD" id="cd00010">
    <property type="entry name" value="AAI_LTSS"/>
    <property type="match status" value="1"/>
</dbReference>
<evidence type="ECO:0000256" key="10">
    <source>
        <dbReference type="ARBA" id="ARBA00023180"/>
    </source>
</evidence>
<keyword evidence="8" id="KW-0446">Lipid-binding</keyword>
<dbReference type="InterPro" id="IPR036312">
    <property type="entry name" value="Bifun_inhib/LTP/seed_sf"/>
</dbReference>
<evidence type="ECO:0000256" key="11">
    <source>
        <dbReference type="ARBA" id="ARBA00023288"/>
    </source>
</evidence>
<evidence type="ECO:0000256" key="7">
    <source>
        <dbReference type="ARBA" id="ARBA00022729"/>
    </source>
</evidence>
<dbReference type="OMA" id="CASKLIP"/>